<evidence type="ECO:0000313" key="4">
    <source>
        <dbReference type="EMBL" id="PIT19054.1"/>
    </source>
</evidence>
<evidence type="ECO:0000256" key="2">
    <source>
        <dbReference type="ARBA" id="ARBA00022801"/>
    </source>
</evidence>
<gene>
    <name evidence="4" type="ORF">BGI32_00395</name>
</gene>
<protein>
    <recommendedName>
        <fullName evidence="3">Thioesterase domain-containing protein</fullName>
    </recommendedName>
</protein>
<reference evidence="4 5" key="1">
    <citation type="journal article" date="2017" name="MBio">
        <title>Type VI secretion-mediated competition in the bee gut microbiome.</title>
        <authorList>
            <person name="Steele M.I."/>
            <person name="Kwong W.K."/>
            <person name="Powell J.E."/>
            <person name="Whiteley M."/>
            <person name="Moran N.A."/>
        </authorList>
    </citation>
    <scope>NUCLEOTIDE SEQUENCE [LARGE SCALE GENOMIC DNA]</scope>
    <source>
        <strain evidence="4 5">App2-2</strain>
    </source>
</reference>
<comment type="caution">
    <text evidence="4">The sequence shown here is derived from an EMBL/GenBank/DDBJ whole genome shotgun (WGS) entry which is preliminary data.</text>
</comment>
<dbReference type="PANTHER" id="PTHR21660:SF1">
    <property type="entry name" value="ACYL-COENZYME A THIOESTERASE 13"/>
    <property type="match status" value="1"/>
</dbReference>
<name>A0A2N9WWW2_9NEIS</name>
<dbReference type="InterPro" id="IPR029069">
    <property type="entry name" value="HotDog_dom_sf"/>
</dbReference>
<organism evidence="4 5">
    <name type="scientific">Snodgrassella alvi</name>
    <dbReference type="NCBI Taxonomy" id="1196083"/>
    <lineage>
        <taxon>Bacteria</taxon>
        <taxon>Pseudomonadati</taxon>
        <taxon>Pseudomonadota</taxon>
        <taxon>Betaproteobacteria</taxon>
        <taxon>Neisseriales</taxon>
        <taxon>Neisseriaceae</taxon>
        <taxon>Snodgrassella</taxon>
    </lineage>
</organism>
<proteinExistence type="inferred from homology"/>
<dbReference type="InterPro" id="IPR006683">
    <property type="entry name" value="Thioestr_dom"/>
</dbReference>
<evidence type="ECO:0000259" key="3">
    <source>
        <dbReference type="Pfam" id="PF03061"/>
    </source>
</evidence>
<comment type="similarity">
    <text evidence="1">Belongs to the thioesterase PaaI family.</text>
</comment>
<sequence>MPAQPGLFKTLFNHYLNLPHCRWLKIYGDCSSTEPVISVDWRDELLENTDSGNIHGGVITTLVDMASACSLAALFQQFETTATLDMRIDYLKWPTANQSIHVRAHCYRQEGQIAFIRSHCFQEDENQPFALGMATFIHTPLSETEQQALQAYLQQEQAK</sequence>
<evidence type="ECO:0000256" key="1">
    <source>
        <dbReference type="ARBA" id="ARBA00008324"/>
    </source>
</evidence>
<dbReference type="EMBL" id="MDVB01000002">
    <property type="protein sequence ID" value="PIT19054.1"/>
    <property type="molecule type" value="Genomic_DNA"/>
</dbReference>
<keyword evidence="2" id="KW-0378">Hydrolase</keyword>
<dbReference type="InterPro" id="IPR039298">
    <property type="entry name" value="ACOT13"/>
</dbReference>
<feature type="domain" description="Thioesterase" evidence="3">
    <location>
        <begin position="52"/>
        <end position="127"/>
    </location>
</feature>
<dbReference type="PANTHER" id="PTHR21660">
    <property type="entry name" value="THIOESTERASE SUPERFAMILY MEMBER-RELATED"/>
    <property type="match status" value="1"/>
</dbReference>
<dbReference type="Pfam" id="PF03061">
    <property type="entry name" value="4HBT"/>
    <property type="match status" value="1"/>
</dbReference>
<dbReference type="AlphaFoldDB" id="A0A2N9WWW2"/>
<dbReference type="GO" id="GO:0047617">
    <property type="term" value="F:fatty acyl-CoA hydrolase activity"/>
    <property type="evidence" value="ECO:0007669"/>
    <property type="project" value="InterPro"/>
</dbReference>
<dbReference type="Proteomes" id="UP000231293">
    <property type="component" value="Unassembled WGS sequence"/>
</dbReference>
<dbReference type="RefSeq" id="WP_100112955.1">
    <property type="nucleotide sequence ID" value="NZ_MDVB01000002.1"/>
</dbReference>
<dbReference type="CDD" id="cd03443">
    <property type="entry name" value="PaaI_thioesterase"/>
    <property type="match status" value="1"/>
</dbReference>
<dbReference type="SUPFAM" id="SSF54637">
    <property type="entry name" value="Thioesterase/thiol ester dehydrase-isomerase"/>
    <property type="match status" value="1"/>
</dbReference>
<accession>A0A2N9WWW2</accession>
<evidence type="ECO:0000313" key="5">
    <source>
        <dbReference type="Proteomes" id="UP000231293"/>
    </source>
</evidence>
<dbReference type="Gene3D" id="3.10.129.10">
    <property type="entry name" value="Hotdog Thioesterase"/>
    <property type="match status" value="1"/>
</dbReference>